<evidence type="ECO:0000256" key="1">
    <source>
        <dbReference type="SAM" id="SignalP"/>
    </source>
</evidence>
<name>A9CZV0_HOEPD</name>
<evidence type="ECO:0000313" key="3">
    <source>
        <dbReference type="Proteomes" id="UP000004291"/>
    </source>
</evidence>
<reference evidence="2 3" key="1">
    <citation type="submission" date="2007-10" db="EMBL/GenBank/DDBJ databases">
        <authorList>
            <person name="Wagner-Dobler I."/>
            <person name="Ferriera S."/>
            <person name="Johnson J."/>
            <person name="Kravitz S."/>
            <person name="Beeson K."/>
            <person name="Sutton G."/>
            <person name="Rogers Y.-H."/>
            <person name="Friedman R."/>
            <person name="Frazier M."/>
            <person name="Venter J.C."/>
        </authorList>
    </citation>
    <scope>NUCLEOTIDE SEQUENCE [LARGE SCALE GENOMIC DNA]</scope>
    <source>
        <strain evidence="2 3">DFL-43</strain>
    </source>
</reference>
<dbReference type="HOGENOM" id="CLU_911458_0_0_5"/>
<dbReference type="EMBL" id="ABIA03000002">
    <property type="protein sequence ID" value="EDQ34852.1"/>
    <property type="molecule type" value="Genomic_DNA"/>
</dbReference>
<proteinExistence type="predicted"/>
<comment type="caution">
    <text evidence="2">The sequence shown here is derived from an EMBL/GenBank/DDBJ whole genome shotgun (WGS) entry which is preliminary data.</text>
</comment>
<accession>A9CZV0</accession>
<gene>
    <name evidence="2" type="ORF">HPDFL43_01605</name>
</gene>
<feature type="chain" id="PRO_5002737055" description="SGNH hydrolase-type esterase domain-containing protein" evidence="1">
    <location>
        <begin position="18"/>
        <end position="308"/>
    </location>
</feature>
<reference evidence="2 3" key="2">
    <citation type="submission" date="2012-06" db="EMBL/GenBank/DDBJ databases">
        <authorList>
            <person name="Fiebig A."/>
        </authorList>
    </citation>
    <scope>NUCLEOTIDE SEQUENCE [LARGE SCALE GENOMIC DNA]</scope>
    <source>
        <strain evidence="2 3">DFL-43</strain>
    </source>
</reference>
<dbReference type="STRING" id="411684.HPDFL43_01605"/>
<sequence length="308" mass="33634">MLIARILFSTFIAAATAGVAHVAFSAAATYMMTSYDKRMFDVREFPDGGDYAALVGGYLQSRNIRDKTVVAGSSFSFGYPFAAELSTATLMGAGTVNASVIGFGLEGIGKIVLCEMRKRSLRASRLVVEVPLINEVAAIKAYTRPYADCPPVSPTLLQFALEAPIGLQWVDLLTDRYRSAIPNEKISIAPVPDDYFATAEQFAAIKDELHARMADTYALAREVSDEAYLFVTPVYIPGVAEAGRDAENVRRQFDFAQSACIDIAGDRCIRTDTMLEEPAYYSNLTHLGSEGATYLAHLVNSRMRVPDF</sequence>
<dbReference type="Proteomes" id="UP000004291">
    <property type="component" value="Chromosome"/>
</dbReference>
<dbReference type="OrthoDB" id="9777593at2"/>
<evidence type="ECO:0000313" key="2">
    <source>
        <dbReference type="EMBL" id="EDQ34852.1"/>
    </source>
</evidence>
<keyword evidence="1" id="KW-0732">Signal</keyword>
<feature type="signal peptide" evidence="1">
    <location>
        <begin position="1"/>
        <end position="17"/>
    </location>
</feature>
<dbReference type="AlphaFoldDB" id="A9CZV0"/>
<organism evidence="2 3">
    <name type="scientific">Hoeflea phototrophica (strain DSM 17068 / NCIMB 14078 / DFL-43)</name>
    <dbReference type="NCBI Taxonomy" id="411684"/>
    <lineage>
        <taxon>Bacteria</taxon>
        <taxon>Pseudomonadati</taxon>
        <taxon>Pseudomonadota</taxon>
        <taxon>Alphaproteobacteria</taxon>
        <taxon>Hyphomicrobiales</taxon>
        <taxon>Rhizobiaceae</taxon>
        <taxon>Hoeflea</taxon>
    </lineage>
</organism>
<dbReference type="RefSeq" id="WP_007196113.1">
    <property type="nucleotide sequence ID" value="NZ_CM002917.1"/>
</dbReference>
<keyword evidence="3" id="KW-1185">Reference proteome</keyword>
<evidence type="ECO:0008006" key="4">
    <source>
        <dbReference type="Google" id="ProtNLM"/>
    </source>
</evidence>
<protein>
    <recommendedName>
        <fullName evidence="4">SGNH hydrolase-type esterase domain-containing protein</fullName>
    </recommendedName>
</protein>